<feature type="binding site" evidence="2">
    <location>
        <position position="39"/>
    </location>
    <ligand>
        <name>Mg(2+)</name>
        <dbReference type="ChEBI" id="CHEBI:18420"/>
        <label>4</label>
    </ligand>
</feature>
<dbReference type="InterPro" id="IPR010918">
    <property type="entry name" value="PurM-like_C_dom"/>
</dbReference>
<dbReference type="OrthoDB" id="9802811at2"/>
<feature type="binding site" evidence="2">
    <location>
        <position position="291"/>
    </location>
    <ligand>
        <name>substrate</name>
    </ligand>
</feature>
<keyword evidence="2 5" id="KW-0418">Kinase</keyword>
<feature type="binding site" evidence="2">
    <location>
        <position position="55"/>
    </location>
    <ligand>
        <name>Mg(2+)</name>
        <dbReference type="ChEBI" id="CHEBI:18420"/>
        <label>1</label>
    </ligand>
</feature>
<feature type="binding site" evidence="2">
    <location>
        <position position="85"/>
    </location>
    <ligand>
        <name>Mg(2+)</name>
        <dbReference type="ChEBI" id="CHEBI:18420"/>
        <label>2</label>
    </ligand>
</feature>
<feature type="binding site" evidence="2">
    <location>
        <position position="238"/>
    </location>
    <ligand>
        <name>Mg(2+)</name>
        <dbReference type="ChEBI" id="CHEBI:18420"/>
        <label>3</label>
    </ligand>
</feature>
<keyword evidence="2" id="KW-0547">Nucleotide-binding</keyword>
<dbReference type="CDD" id="cd02194">
    <property type="entry name" value="ThiL"/>
    <property type="match status" value="1"/>
</dbReference>
<evidence type="ECO:0000259" key="3">
    <source>
        <dbReference type="Pfam" id="PF00586"/>
    </source>
</evidence>
<organism evidence="5 6">
    <name type="scientific">Rhodohalobacter barkolensis</name>
    <dbReference type="NCBI Taxonomy" id="2053187"/>
    <lineage>
        <taxon>Bacteria</taxon>
        <taxon>Pseudomonadati</taxon>
        <taxon>Balneolota</taxon>
        <taxon>Balneolia</taxon>
        <taxon>Balneolales</taxon>
        <taxon>Balneolaceae</taxon>
        <taxon>Rhodohalobacter</taxon>
    </lineage>
</organism>
<dbReference type="PIRSF" id="PIRSF005303">
    <property type="entry name" value="Thiam_monoph_kin"/>
    <property type="match status" value="1"/>
</dbReference>
<dbReference type="InterPro" id="IPR036921">
    <property type="entry name" value="PurM-like_N_sf"/>
</dbReference>
<dbReference type="Gene3D" id="3.90.650.10">
    <property type="entry name" value="PurM-like C-terminal domain"/>
    <property type="match status" value="1"/>
</dbReference>
<feature type="binding site" evidence="2">
    <location>
        <position position="54"/>
    </location>
    <ligand>
        <name>Mg(2+)</name>
        <dbReference type="ChEBI" id="CHEBI:18420"/>
        <label>4</label>
    </ligand>
</feature>
<proteinExistence type="inferred from homology"/>
<sequence length="343" mass="38180">MAKKEFQQIQDIGFKSLIESFKKYTGFKRDNILKGIGDDASVSMQSDGKVSCTSSEVFVEGVHFDLTYTPFQHLGYKLVTAAVSDILAMNAEPEQILIDIAIPNKYSVQMIEQLYKGIDAAAHDYKVQVTGGDTTASHQFLAASVVCIGVAEKDDIIYRKGAKEGDIICVTGELGSALAGLRILLREKRAWQDNPEQQFKPDLQPYEHVVQRQLIPKARIDLFNALKDSEVKPHCLIDLTQGLVADLSDVLKQSGVGAEIYSPAVPISLEARNVADEMNEDVDKYAFYGGEDFEMLFTLPEPLVEKFKAEFDDFIVIGRITEAEKQLTVNTGEEHNYQIEIES</sequence>
<dbReference type="SUPFAM" id="SSF56042">
    <property type="entry name" value="PurM C-terminal domain-like"/>
    <property type="match status" value="1"/>
</dbReference>
<comment type="function">
    <text evidence="2">Catalyzes the ATP-dependent phosphorylation of thiamine-monophosphate (TMP) to form thiamine-pyrophosphate (TPP), the active form of vitamin B1.</text>
</comment>
<dbReference type="GO" id="GO:0009030">
    <property type="term" value="F:thiamine-phosphate kinase activity"/>
    <property type="evidence" value="ECO:0007669"/>
    <property type="project" value="UniProtKB-UniRule"/>
</dbReference>
<keyword evidence="2" id="KW-0460">Magnesium</keyword>
<keyword evidence="2" id="KW-0479">Metal-binding</keyword>
<feature type="domain" description="PurM-like N-terminal" evidence="3">
    <location>
        <begin position="37"/>
        <end position="150"/>
    </location>
</feature>
<keyword evidence="6" id="KW-1185">Reference proteome</keyword>
<comment type="similarity">
    <text evidence="2">Belongs to the thiamine-monophosphate kinase family.</text>
</comment>
<dbReference type="PANTHER" id="PTHR30270:SF0">
    <property type="entry name" value="THIAMINE-MONOPHOSPHATE KINASE"/>
    <property type="match status" value="1"/>
</dbReference>
<evidence type="ECO:0000313" key="6">
    <source>
        <dbReference type="Proteomes" id="UP000233398"/>
    </source>
</evidence>
<keyword evidence="1 2" id="KW-0784">Thiamine biosynthesis</keyword>
<dbReference type="GO" id="GO:0009229">
    <property type="term" value="P:thiamine diphosphate biosynthetic process"/>
    <property type="evidence" value="ECO:0007669"/>
    <property type="project" value="UniProtKB-UniRule"/>
</dbReference>
<dbReference type="GO" id="GO:0009228">
    <property type="term" value="P:thiamine biosynthetic process"/>
    <property type="evidence" value="ECO:0007669"/>
    <property type="project" value="UniProtKB-KW"/>
</dbReference>
<keyword evidence="2" id="KW-0808">Transferase</keyword>
<keyword evidence="2" id="KW-0067">ATP-binding</keyword>
<dbReference type="NCBIfam" id="TIGR01379">
    <property type="entry name" value="thiL"/>
    <property type="match status" value="1"/>
</dbReference>
<dbReference type="Pfam" id="PF02769">
    <property type="entry name" value="AIRS_C"/>
    <property type="match status" value="1"/>
</dbReference>
<comment type="caution">
    <text evidence="5">The sequence shown here is derived from an EMBL/GenBank/DDBJ whole genome shotgun (WGS) entry which is preliminary data.</text>
</comment>
<feature type="binding site" evidence="2">
    <location>
        <position position="115"/>
    </location>
    <ligand>
        <name>ATP</name>
        <dbReference type="ChEBI" id="CHEBI:30616"/>
    </ligand>
</feature>
<comment type="pathway">
    <text evidence="2">Cofactor biosynthesis; thiamine diphosphate biosynthesis; thiamine diphosphate from thiamine phosphate: step 1/1.</text>
</comment>
<reference evidence="5 6" key="1">
    <citation type="submission" date="2017-11" db="EMBL/GenBank/DDBJ databases">
        <title>Rhodohalobacter 15182 sp. nov., isolated from a salt lake.</title>
        <authorList>
            <person name="Han S."/>
        </authorList>
    </citation>
    <scope>NUCLEOTIDE SEQUENCE [LARGE SCALE GENOMIC DNA]</scope>
    <source>
        <strain evidence="5 6">15182</strain>
    </source>
</reference>
<dbReference type="InterPro" id="IPR016188">
    <property type="entry name" value="PurM-like_N"/>
</dbReference>
<dbReference type="GO" id="GO:0000287">
    <property type="term" value="F:magnesium ion binding"/>
    <property type="evidence" value="ECO:0007669"/>
    <property type="project" value="UniProtKB-UniRule"/>
</dbReference>
<evidence type="ECO:0000256" key="1">
    <source>
        <dbReference type="ARBA" id="ARBA00022977"/>
    </source>
</evidence>
<dbReference type="RefSeq" id="WP_101072581.1">
    <property type="nucleotide sequence ID" value="NZ_PISP01000001.1"/>
</dbReference>
<dbReference type="Pfam" id="PF00586">
    <property type="entry name" value="AIRS"/>
    <property type="match status" value="1"/>
</dbReference>
<comment type="caution">
    <text evidence="2">Lacks conserved residue(s) required for the propagation of feature annotation.</text>
</comment>
<feature type="binding site" evidence="2">
    <location>
        <position position="159"/>
    </location>
    <ligand>
        <name>ATP</name>
        <dbReference type="ChEBI" id="CHEBI:30616"/>
    </ligand>
</feature>
<dbReference type="HAMAP" id="MF_02128">
    <property type="entry name" value="TMP_kinase"/>
    <property type="match status" value="1"/>
</dbReference>
<dbReference type="AlphaFoldDB" id="A0A2N0VLN9"/>
<gene>
    <name evidence="2 5" type="primary">thiL</name>
    <name evidence="5" type="ORF">CWD77_06605</name>
</gene>
<accession>A0A2N0VLN9</accession>
<protein>
    <recommendedName>
        <fullName evidence="2">Thiamine-monophosphate kinase</fullName>
        <shortName evidence="2">TMP kinase</shortName>
        <shortName evidence="2">Thiamine-phosphate kinase</shortName>
        <ecNumber evidence="2">2.7.4.16</ecNumber>
    </recommendedName>
</protein>
<comment type="catalytic activity">
    <reaction evidence="2">
        <text>thiamine phosphate + ATP = thiamine diphosphate + ADP</text>
        <dbReference type="Rhea" id="RHEA:15913"/>
        <dbReference type="ChEBI" id="CHEBI:30616"/>
        <dbReference type="ChEBI" id="CHEBI:37575"/>
        <dbReference type="ChEBI" id="CHEBI:58937"/>
        <dbReference type="ChEBI" id="CHEBI:456216"/>
        <dbReference type="EC" id="2.7.4.16"/>
    </reaction>
</comment>
<dbReference type="Proteomes" id="UP000233398">
    <property type="component" value="Unassembled WGS sequence"/>
</dbReference>
<dbReference type="EC" id="2.7.4.16" evidence="2"/>
<evidence type="ECO:0000259" key="4">
    <source>
        <dbReference type="Pfam" id="PF02769"/>
    </source>
</evidence>
<feature type="binding site" evidence="2">
    <location>
        <position position="85"/>
    </location>
    <ligand>
        <name>Mg(2+)</name>
        <dbReference type="ChEBI" id="CHEBI:18420"/>
        <label>3</label>
    </ligand>
</feature>
<evidence type="ECO:0000256" key="2">
    <source>
        <dbReference type="HAMAP-Rule" id="MF_02128"/>
    </source>
</evidence>
<dbReference type="InterPro" id="IPR036676">
    <property type="entry name" value="PurM-like_C_sf"/>
</dbReference>
<feature type="binding site" evidence="2">
    <location>
        <position position="240"/>
    </location>
    <ligand>
        <name>ATP</name>
        <dbReference type="ChEBI" id="CHEBI:30616"/>
    </ligand>
</feature>
<feature type="binding site" evidence="2">
    <location>
        <begin position="132"/>
        <end position="133"/>
    </location>
    <ligand>
        <name>ATP</name>
        <dbReference type="ChEBI" id="CHEBI:30616"/>
    </ligand>
</feature>
<dbReference type="UniPathway" id="UPA00060">
    <property type="reaction ID" value="UER00142"/>
</dbReference>
<feature type="binding site" evidence="2">
    <location>
        <position position="63"/>
    </location>
    <ligand>
        <name>substrate</name>
    </ligand>
</feature>
<dbReference type="SUPFAM" id="SSF55326">
    <property type="entry name" value="PurM N-terminal domain-like"/>
    <property type="match status" value="1"/>
</dbReference>
<feature type="binding site" evidence="2">
    <location>
        <position position="133"/>
    </location>
    <ligand>
        <name>Mg(2+)</name>
        <dbReference type="ChEBI" id="CHEBI:18420"/>
        <label>1</label>
    </ligand>
</feature>
<feature type="domain" description="PurM-like C-terminal" evidence="4">
    <location>
        <begin position="163"/>
        <end position="325"/>
    </location>
</feature>
<dbReference type="EMBL" id="PISP01000001">
    <property type="protein sequence ID" value="PKD45118.1"/>
    <property type="molecule type" value="Genomic_DNA"/>
</dbReference>
<dbReference type="PANTHER" id="PTHR30270">
    <property type="entry name" value="THIAMINE-MONOPHOSPHATE KINASE"/>
    <property type="match status" value="1"/>
</dbReference>
<feature type="binding site" evidence="2">
    <location>
        <position position="39"/>
    </location>
    <ligand>
        <name>Mg(2+)</name>
        <dbReference type="ChEBI" id="CHEBI:18420"/>
        <label>3</label>
    </ligand>
</feature>
<dbReference type="GO" id="GO:0005524">
    <property type="term" value="F:ATP binding"/>
    <property type="evidence" value="ECO:0007669"/>
    <property type="project" value="UniProtKB-UniRule"/>
</dbReference>
<name>A0A2N0VLN9_9BACT</name>
<dbReference type="Gene3D" id="3.30.1330.10">
    <property type="entry name" value="PurM-like, N-terminal domain"/>
    <property type="match status" value="1"/>
</dbReference>
<feature type="binding site" evidence="2">
    <location>
        <position position="85"/>
    </location>
    <ligand>
        <name>Mg(2+)</name>
        <dbReference type="ChEBI" id="CHEBI:18420"/>
        <label>4</label>
    </ligand>
</feature>
<comment type="miscellaneous">
    <text evidence="2">Reaction mechanism of ThiL seems to utilize a direct, inline transfer of the gamma-phosphate of ATP to TMP rather than a phosphorylated enzyme intermediate.</text>
</comment>
<evidence type="ECO:0000313" key="5">
    <source>
        <dbReference type="EMBL" id="PKD45118.1"/>
    </source>
</evidence>
<dbReference type="InterPro" id="IPR006283">
    <property type="entry name" value="ThiL-like"/>
</dbReference>